<keyword evidence="9" id="KW-1185">Reference proteome</keyword>
<dbReference type="InterPro" id="IPR039448">
    <property type="entry name" value="Beta_helix"/>
</dbReference>
<evidence type="ECO:0000256" key="3">
    <source>
        <dbReference type="ARBA" id="ARBA00022729"/>
    </source>
</evidence>
<dbReference type="InterPro" id="IPR002931">
    <property type="entry name" value="Transglutaminase-like"/>
</dbReference>
<dbReference type="Pfam" id="PF01841">
    <property type="entry name" value="Transglut_core"/>
    <property type="match status" value="1"/>
</dbReference>
<dbReference type="AlphaFoldDB" id="A0A5C5YZY8"/>
<proteinExistence type="predicted"/>
<feature type="region of interest" description="Disordered" evidence="4">
    <location>
        <begin position="801"/>
        <end position="821"/>
    </location>
</feature>
<feature type="domain" description="Transglutaminase-like" evidence="6">
    <location>
        <begin position="718"/>
        <end position="779"/>
    </location>
</feature>
<accession>A0A5C5YZY8</accession>
<dbReference type="GO" id="GO:0016837">
    <property type="term" value="F:carbon-oxygen lyase activity, acting on polysaccharides"/>
    <property type="evidence" value="ECO:0007669"/>
    <property type="project" value="TreeGrafter"/>
</dbReference>
<gene>
    <name evidence="8" type="ORF">CA13_17390</name>
</gene>
<evidence type="ECO:0000259" key="6">
    <source>
        <dbReference type="Pfam" id="PF01841"/>
    </source>
</evidence>
<evidence type="ECO:0000256" key="5">
    <source>
        <dbReference type="SAM" id="SignalP"/>
    </source>
</evidence>
<evidence type="ECO:0000259" key="7">
    <source>
        <dbReference type="Pfam" id="PF13229"/>
    </source>
</evidence>
<feature type="domain" description="Right handed beta helix" evidence="7">
    <location>
        <begin position="233"/>
        <end position="398"/>
    </location>
</feature>
<dbReference type="InterPro" id="IPR012334">
    <property type="entry name" value="Pectin_lyas_fold"/>
</dbReference>
<evidence type="ECO:0000256" key="2">
    <source>
        <dbReference type="ARBA" id="ARBA00022525"/>
    </source>
</evidence>
<dbReference type="InterPro" id="IPR011050">
    <property type="entry name" value="Pectin_lyase_fold/virulence"/>
</dbReference>
<dbReference type="EMBL" id="SJPJ01000001">
    <property type="protein sequence ID" value="TWT80326.1"/>
    <property type="molecule type" value="Genomic_DNA"/>
</dbReference>
<evidence type="ECO:0000256" key="4">
    <source>
        <dbReference type="SAM" id="MobiDB-lite"/>
    </source>
</evidence>
<keyword evidence="2" id="KW-0964">Secreted</keyword>
<dbReference type="PANTHER" id="PTHR40088:SF2">
    <property type="entry name" value="SECRETED SUGAR HYDROLASE"/>
    <property type="match status" value="1"/>
</dbReference>
<comment type="caution">
    <text evidence="8">The sequence shown here is derived from an EMBL/GenBank/DDBJ whole genome shotgun (WGS) entry which is preliminary data.</text>
</comment>
<dbReference type="SUPFAM" id="SSF51126">
    <property type="entry name" value="Pectin lyase-like"/>
    <property type="match status" value="1"/>
</dbReference>
<dbReference type="InterPro" id="IPR006626">
    <property type="entry name" value="PbH1"/>
</dbReference>
<protein>
    <submittedName>
        <fullName evidence="8">Transglutaminase-like superfamily protein</fullName>
    </submittedName>
</protein>
<dbReference type="Gene3D" id="2.160.20.10">
    <property type="entry name" value="Single-stranded right-handed beta-helix, Pectin lyase-like"/>
    <property type="match status" value="2"/>
</dbReference>
<dbReference type="SUPFAM" id="SSF54001">
    <property type="entry name" value="Cysteine proteinases"/>
    <property type="match status" value="1"/>
</dbReference>
<sequence length="1056" mass="119678" precursor="true">MYKNKGFGMRCLCLLFTILLCSATRYVVAESYHVSANDPDASDDNIGAFDRPWATISRAADVANPGDVVIIHAGVYREQVRPKRSGTQSQPICFAAADGDQVVISGADVITDWEPAADGIWKKRDWCYQFRTHPNDDFHRLIGRCEQVVVDGSLLTQVATMDDMRSNTFCAATDEETLYVRLSGDADPNEHLVEASIRTQCFGLGYSDDGIDHIQLRGLTIRHAANTAQNGALYAKGNDWLVEDCTIEWTNGTGVAFRGDDITLRRVRSHHNGQQGARGYGRGFLLEEVVLDHNNLKGFDQGWEAGAIKISRARDGIVRRCRAEFNKGNGFWFDIDVRDVLVEDCVARDNARNGIFVEISGGFVIRNNLCVRNGLDGKWGRGGIGIAESDDCLVERNTCMENANGIAIREQGPRKFPDMDGVPVSYHVHDLVIRDNVCASNTEYQVGYWYDNPFFGPHSSSDQDAKQQAYDPDKMAIRLEHNLYWWKSPQRLAVLGVPWRPKHKKYDELAKWQQDRDQDRWSIVADPDSLREPAQFGSSLSLQESDSQYRPNNTIILACDRNDGSHLHVQNIHTTIEPQQRFVKRDGKWIGVEPDWEGESYNVQTHYLPAWSIEVHYNDDGVDAQGTWKHSRLTGSDYAVFVGKHVPAGLSLPIGYATRDEPGCMLSRKFDPDRDAVNFPGHEWHTQDWDFVEAKMTSILNSKGIRQPWKLHRRRTLVSTLANWIKDTRLQTHAVEKNLHPVDFLDGESGYCGGAANTLVAMCSILQIPARYIGTWDHGLVEYQDDDETWRLVENQPDVFLTQTEQDDGAKQADGDDEKSRLRQARSINAVYDVGLIDVLANPAALGQPELPKLGWYYNWSCPFVYDEQGVRKDADLYCRPQSLHDWVFNLYTGYGGYESKYIHRRGFFMAERFNSVYELAALYSPRRQDLPYVCAKRDKDNNIIYLTPFRDSYYQDWDNKTRIDSGPGNAVRQQFYLSDLDGVSKVIAAIMLGPDGRVDHLIPADGGDWYYEVNGNRYPLKSHGGFNVEPNYNGTGMTVHKFEIVRSDLKFADQL</sequence>
<name>A0A5C5YZY8_9BACT</name>
<evidence type="ECO:0000313" key="8">
    <source>
        <dbReference type="EMBL" id="TWT80326.1"/>
    </source>
</evidence>
<keyword evidence="3 5" id="KW-0732">Signal</keyword>
<feature type="chain" id="PRO_5023054525" evidence="5">
    <location>
        <begin position="30"/>
        <end position="1056"/>
    </location>
</feature>
<dbReference type="PANTHER" id="PTHR40088">
    <property type="entry name" value="PECTATE LYASE (EUROFUNG)"/>
    <property type="match status" value="1"/>
</dbReference>
<comment type="subcellular location">
    <subcellularLocation>
        <location evidence="1">Secreted</location>
    </subcellularLocation>
</comment>
<dbReference type="Pfam" id="PF13229">
    <property type="entry name" value="Beta_helix"/>
    <property type="match status" value="1"/>
</dbReference>
<feature type="signal peptide" evidence="5">
    <location>
        <begin position="1"/>
        <end position="29"/>
    </location>
</feature>
<feature type="compositionally biased region" description="Basic and acidic residues" evidence="4">
    <location>
        <begin position="808"/>
        <end position="821"/>
    </location>
</feature>
<organism evidence="8 9">
    <name type="scientific">Novipirellula herctigrandis</name>
    <dbReference type="NCBI Taxonomy" id="2527986"/>
    <lineage>
        <taxon>Bacteria</taxon>
        <taxon>Pseudomonadati</taxon>
        <taxon>Planctomycetota</taxon>
        <taxon>Planctomycetia</taxon>
        <taxon>Pirellulales</taxon>
        <taxon>Pirellulaceae</taxon>
        <taxon>Novipirellula</taxon>
    </lineage>
</organism>
<evidence type="ECO:0000256" key="1">
    <source>
        <dbReference type="ARBA" id="ARBA00004613"/>
    </source>
</evidence>
<dbReference type="Proteomes" id="UP000315010">
    <property type="component" value="Unassembled WGS sequence"/>
</dbReference>
<dbReference type="Gene3D" id="3.10.620.30">
    <property type="match status" value="1"/>
</dbReference>
<reference evidence="8 9" key="1">
    <citation type="submission" date="2019-02" db="EMBL/GenBank/DDBJ databases">
        <title>Deep-cultivation of Planctomycetes and their phenomic and genomic characterization uncovers novel biology.</title>
        <authorList>
            <person name="Wiegand S."/>
            <person name="Jogler M."/>
            <person name="Boedeker C."/>
            <person name="Pinto D."/>
            <person name="Vollmers J."/>
            <person name="Rivas-Marin E."/>
            <person name="Kohn T."/>
            <person name="Peeters S.H."/>
            <person name="Heuer A."/>
            <person name="Rast P."/>
            <person name="Oberbeckmann S."/>
            <person name="Bunk B."/>
            <person name="Jeske O."/>
            <person name="Meyerdierks A."/>
            <person name="Storesund J.E."/>
            <person name="Kallscheuer N."/>
            <person name="Luecker S."/>
            <person name="Lage O.M."/>
            <person name="Pohl T."/>
            <person name="Merkel B.J."/>
            <person name="Hornburger P."/>
            <person name="Mueller R.-W."/>
            <person name="Bruemmer F."/>
            <person name="Labrenz M."/>
            <person name="Spormann A.M."/>
            <person name="Op Den Camp H."/>
            <person name="Overmann J."/>
            <person name="Amann R."/>
            <person name="Jetten M.S.M."/>
            <person name="Mascher T."/>
            <person name="Medema M.H."/>
            <person name="Devos D.P."/>
            <person name="Kaster A.-K."/>
            <person name="Ovreas L."/>
            <person name="Rohde M."/>
            <person name="Galperin M.Y."/>
            <person name="Jogler C."/>
        </authorList>
    </citation>
    <scope>NUCLEOTIDE SEQUENCE [LARGE SCALE GENOMIC DNA]</scope>
    <source>
        <strain evidence="8 9">CA13</strain>
    </source>
</reference>
<evidence type="ECO:0000313" key="9">
    <source>
        <dbReference type="Proteomes" id="UP000315010"/>
    </source>
</evidence>
<dbReference type="InterPro" id="IPR038765">
    <property type="entry name" value="Papain-like_cys_pep_sf"/>
</dbReference>
<dbReference type="InterPro" id="IPR052052">
    <property type="entry name" value="Polysaccharide_Lyase_9"/>
</dbReference>
<dbReference type="GO" id="GO:0005576">
    <property type="term" value="C:extracellular region"/>
    <property type="evidence" value="ECO:0007669"/>
    <property type="project" value="UniProtKB-SubCell"/>
</dbReference>
<dbReference type="SMART" id="SM00710">
    <property type="entry name" value="PbH1"/>
    <property type="match status" value="6"/>
</dbReference>